<dbReference type="EMBL" id="MAQA01000011">
    <property type="protein sequence ID" value="OCI32004.1"/>
    <property type="molecule type" value="Genomic_DNA"/>
</dbReference>
<comment type="caution">
    <text evidence="3">The sequence shown here is derived from an EMBL/GenBank/DDBJ whole genome shotgun (WGS) entry which is preliminary data.</text>
</comment>
<accession>A0A163RLE4</accession>
<name>A0A163RLE4_9CELL</name>
<evidence type="ECO:0000313" key="4">
    <source>
        <dbReference type="EMBL" id="OCI32004.1"/>
    </source>
</evidence>
<dbReference type="EMBL" id="LRIE01000071">
    <property type="protein sequence ID" value="KZM35324.1"/>
    <property type="molecule type" value="Genomic_DNA"/>
</dbReference>
<keyword evidence="1" id="KW-1133">Transmembrane helix</keyword>
<sequence>MNLPLPVAVGIWVVIGLVLLTVVFVGLKRLTTRTAQTVPAPPAVPEGDLGEVLAGPVTAVYVSSTLAGDWLARVGAHRLGFRSNATVTVHRTGVLVSRQGAPDLFLAASALEAVSLAPGMAGKYVGKDGLVVLTWTVPAAGDAPATRLDTGLRTQQTADRATLLNAVRELLPAADGAPNDDSKEPQQ</sequence>
<proteinExistence type="predicted"/>
<evidence type="ECO:0000259" key="2">
    <source>
        <dbReference type="Pfam" id="PF25362"/>
    </source>
</evidence>
<dbReference type="RefSeq" id="WP_231907732.1">
    <property type="nucleotide sequence ID" value="NZ_JBIVFZ010000003.1"/>
</dbReference>
<protein>
    <recommendedName>
        <fullName evidence="2">PH domain-containing protein</fullName>
    </recommendedName>
</protein>
<reference evidence="4 6" key="2">
    <citation type="submission" date="2016-06" db="EMBL/GenBank/DDBJ databases">
        <title>Genome sequence of Oerskovia enterophila DSM 43852.</title>
        <authorList>
            <person name="Poehlein A."/>
            <person name="Jag V."/>
            <person name="Bengelsdorf F.R."/>
            <person name="Daniel R."/>
            <person name="Duerre P."/>
        </authorList>
    </citation>
    <scope>NUCLEOTIDE SEQUENCE [LARGE SCALE GENOMIC DNA]</scope>
    <source>
        <strain evidence="4 6">DSM 43852</strain>
    </source>
</reference>
<dbReference type="PATRIC" id="fig|43678.3.peg.2012"/>
<dbReference type="Proteomes" id="UP000076447">
    <property type="component" value="Unassembled WGS sequence"/>
</dbReference>
<dbReference type="InterPro" id="IPR057446">
    <property type="entry name" value="PH_bac"/>
</dbReference>
<dbReference type="AlphaFoldDB" id="A0A163RLE4"/>
<evidence type="ECO:0000313" key="5">
    <source>
        <dbReference type="Proteomes" id="UP000076447"/>
    </source>
</evidence>
<keyword evidence="1" id="KW-0812">Transmembrane</keyword>
<dbReference type="STRING" id="43678.OJAG_19290"/>
<dbReference type="Proteomes" id="UP000093412">
    <property type="component" value="Unassembled WGS sequence"/>
</dbReference>
<reference evidence="3 5" key="1">
    <citation type="submission" date="2016-01" db="EMBL/GenBank/DDBJ databases">
        <title>Genome sequence of Oerskovia enterophila VJag, an agar and cellulose degrading bacterium.</title>
        <authorList>
            <person name="Poehlein A."/>
            <person name="Jag V."/>
            <person name="Bengelsdorf F."/>
            <person name="Duerre P."/>
            <person name="Daniel R."/>
        </authorList>
    </citation>
    <scope>NUCLEOTIDE SEQUENCE [LARGE SCALE GENOMIC DNA]</scope>
    <source>
        <strain evidence="3 5">VJag</strain>
    </source>
</reference>
<keyword evidence="1" id="KW-0472">Membrane</keyword>
<evidence type="ECO:0000313" key="6">
    <source>
        <dbReference type="Proteomes" id="UP000093412"/>
    </source>
</evidence>
<evidence type="ECO:0000256" key="1">
    <source>
        <dbReference type="SAM" id="Phobius"/>
    </source>
</evidence>
<organism evidence="3 5">
    <name type="scientific">Oerskovia enterophila</name>
    <dbReference type="NCBI Taxonomy" id="43678"/>
    <lineage>
        <taxon>Bacteria</taxon>
        <taxon>Bacillati</taxon>
        <taxon>Actinomycetota</taxon>
        <taxon>Actinomycetes</taxon>
        <taxon>Micrococcales</taxon>
        <taxon>Cellulomonadaceae</taxon>
        <taxon>Oerskovia</taxon>
    </lineage>
</organism>
<keyword evidence="6" id="KW-1185">Reference proteome</keyword>
<gene>
    <name evidence="4" type="ORF">OERS_13370</name>
    <name evidence="3" type="ORF">OJAG_19290</name>
</gene>
<evidence type="ECO:0000313" key="3">
    <source>
        <dbReference type="EMBL" id="KZM35324.1"/>
    </source>
</evidence>
<feature type="domain" description="PH" evidence="2">
    <location>
        <begin position="39"/>
        <end position="167"/>
    </location>
</feature>
<dbReference type="Pfam" id="PF25362">
    <property type="entry name" value="bPH_11"/>
    <property type="match status" value="1"/>
</dbReference>
<feature type="transmembrane region" description="Helical" evidence="1">
    <location>
        <begin position="6"/>
        <end position="27"/>
    </location>
</feature>